<reference evidence="1 2" key="1">
    <citation type="submission" date="2019-09" db="EMBL/GenBank/DDBJ databases">
        <title>Genomes of family Cryomorphaceae.</title>
        <authorList>
            <person name="Bowman J.P."/>
        </authorList>
    </citation>
    <scope>NUCLEOTIDE SEQUENCE [LARGE SCALE GENOMIC DNA]</scope>
    <source>
        <strain evidence="1 2">LMG 25704</strain>
    </source>
</reference>
<evidence type="ECO:0000313" key="2">
    <source>
        <dbReference type="Proteomes" id="UP000468650"/>
    </source>
</evidence>
<dbReference type="Gene3D" id="3.90.320.10">
    <property type="match status" value="1"/>
</dbReference>
<dbReference type="Proteomes" id="UP000468650">
    <property type="component" value="Unassembled WGS sequence"/>
</dbReference>
<dbReference type="RefSeq" id="WP_151668130.1">
    <property type="nucleotide sequence ID" value="NZ_WBVO01000011.1"/>
</dbReference>
<sequence>MSENRENVLAKSVVQTAYEIHSELGPGLYESVYERILSCELELRGLSVARQVEIPVEWKGISIDHAFRADLIVENKLILELKSCDKLEAIYHKQLLTYLKLTGYRLGLLINFNERNIGRGVKRIVNNLPD</sequence>
<gene>
    <name evidence="1" type="ORF">F8C67_12150</name>
</gene>
<dbReference type="EMBL" id="WBVO01000011">
    <property type="protein sequence ID" value="KAB2807323.1"/>
    <property type="molecule type" value="Genomic_DNA"/>
</dbReference>
<evidence type="ECO:0000313" key="1">
    <source>
        <dbReference type="EMBL" id="KAB2807323.1"/>
    </source>
</evidence>
<dbReference type="InterPro" id="IPR011604">
    <property type="entry name" value="PDDEXK-like_dom_sf"/>
</dbReference>
<accession>A0A6N6RKJ1</accession>
<proteinExistence type="predicted"/>
<dbReference type="AlphaFoldDB" id="A0A6N6RKJ1"/>
<dbReference type="InterPro" id="IPR026350">
    <property type="entry name" value="GxxExxY"/>
</dbReference>
<comment type="caution">
    <text evidence="1">The sequence shown here is derived from an EMBL/GenBank/DDBJ whole genome shotgun (WGS) entry which is preliminary data.</text>
</comment>
<name>A0A6N6RKJ1_9FLAO</name>
<dbReference type="Pfam" id="PF13366">
    <property type="entry name" value="PDDEXK_3"/>
    <property type="match status" value="1"/>
</dbReference>
<dbReference type="OrthoDB" id="1119698at2"/>
<protein>
    <submittedName>
        <fullName evidence="1">GxxExxY protein</fullName>
    </submittedName>
</protein>
<organism evidence="1 2">
    <name type="scientific">Phaeocystidibacter luteus</name>
    <dbReference type="NCBI Taxonomy" id="911197"/>
    <lineage>
        <taxon>Bacteria</taxon>
        <taxon>Pseudomonadati</taxon>
        <taxon>Bacteroidota</taxon>
        <taxon>Flavobacteriia</taxon>
        <taxon>Flavobacteriales</taxon>
        <taxon>Phaeocystidibacteraceae</taxon>
        <taxon>Phaeocystidibacter</taxon>
    </lineage>
</organism>
<keyword evidence="2" id="KW-1185">Reference proteome</keyword>
<dbReference type="NCBIfam" id="TIGR04256">
    <property type="entry name" value="GxxExxY"/>
    <property type="match status" value="1"/>
</dbReference>